<sequence length="183" mass="20236">MEKISKLKNKLFKFLPTQPVVASMTLQNPTMSPNNSVSKRGGSGSHHKHISKVSIVSKEVRRKHRSVSFRSNNEPSSPEVSCIGQVQCKKKKKRMVLQQKRVVEENKDHVLPIQEKKGKVLLWIFKGQKQSGGGGSGNNKGFVLEEKAQEDSEVIAAPSLGAMKKFTSGRGSLCDFDFTLAES</sequence>
<accession>A0ABU6QJ17</accession>
<dbReference type="EMBL" id="JASCZI010000438">
    <property type="protein sequence ID" value="MED6111813.1"/>
    <property type="molecule type" value="Genomic_DNA"/>
</dbReference>
<gene>
    <name evidence="2" type="ORF">PIB30_055734</name>
</gene>
<name>A0ABU6QJ17_9FABA</name>
<dbReference type="Proteomes" id="UP001341840">
    <property type="component" value="Unassembled WGS sequence"/>
</dbReference>
<dbReference type="PANTHER" id="PTHR34779:SF7">
    <property type="entry name" value="DUF3741 DOMAIN-CONTAINING PROTEIN"/>
    <property type="match status" value="1"/>
</dbReference>
<feature type="compositionally biased region" description="Polar residues" evidence="1">
    <location>
        <begin position="26"/>
        <end position="38"/>
    </location>
</feature>
<keyword evidence="3" id="KW-1185">Reference proteome</keyword>
<reference evidence="2 3" key="1">
    <citation type="journal article" date="2023" name="Plants (Basel)">
        <title>Bridging the Gap: Combining Genomics and Transcriptomics Approaches to Understand Stylosanthes scabra, an Orphan Legume from the Brazilian Caatinga.</title>
        <authorList>
            <person name="Ferreira-Neto J.R.C."/>
            <person name="da Silva M.D."/>
            <person name="Binneck E."/>
            <person name="de Melo N.F."/>
            <person name="da Silva R.H."/>
            <person name="de Melo A.L.T.M."/>
            <person name="Pandolfi V."/>
            <person name="Bustamante F.O."/>
            <person name="Brasileiro-Vidal A.C."/>
            <person name="Benko-Iseppon A.M."/>
        </authorList>
    </citation>
    <scope>NUCLEOTIDE SEQUENCE [LARGE SCALE GENOMIC DNA]</scope>
    <source>
        <tissue evidence="2">Leaves</tissue>
    </source>
</reference>
<proteinExistence type="predicted"/>
<evidence type="ECO:0000256" key="1">
    <source>
        <dbReference type="SAM" id="MobiDB-lite"/>
    </source>
</evidence>
<dbReference type="InterPro" id="IPR038796">
    <property type="entry name" value="At1g76070-like"/>
</dbReference>
<protein>
    <submittedName>
        <fullName evidence="2">Uncharacterized protein</fullName>
    </submittedName>
</protein>
<comment type="caution">
    <text evidence="2">The sequence shown here is derived from an EMBL/GenBank/DDBJ whole genome shotgun (WGS) entry which is preliminary data.</text>
</comment>
<evidence type="ECO:0000313" key="2">
    <source>
        <dbReference type="EMBL" id="MED6111813.1"/>
    </source>
</evidence>
<dbReference type="PANTHER" id="PTHR34779">
    <property type="entry name" value="OS09G0542900 PROTEIN"/>
    <property type="match status" value="1"/>
</dbReference>
<feature type="region of interest" description="Disordered" evidence="1">
    <location>
        <begin position="26"/>
        <end position="54"/>
    </location>
</feature>
<evidence type="ECO:0000313" key="3">
    <source>
        <dbReference type="Proteomes" id="UP001341840"/>
    </source>
</evidence>
<organism evidence="2 3">
    <name type="scientific">Stylosanthes scabra</name>
    <dbReference type="NCBI Taxonomy" id="79078"/>
    <lineage>
        <taxon>Eukaryota</taxon>
        <taxon>Viridiplantae</taxon>
        <taxon>Streptophyta</taxon>
        <taxon>Embryophyta</taxon>
        <taxon>Tracheophyta</taxon>
        <taxon>Spermatophyta</taxon>
        <taxon>Magnoliopsida</taxon>
        <taxon>eudicotyledons</taxon>
        <taxon>Gunneridae</taxon>
        <taxon>Pentapetalae</taxon>
        <taxon>rosids</taxon>
        <taxon>fabids</taxon>
        <taxon>Fabales</taxon>
        <taxon>Fabaceae</taxon>
        <taxon>Papilionoideae</taxon>
        <taxon>50 kb inversion clade</taxon>
        <taxon>dalbergioids sensu lato</taxon>
        <taxon>Dalbergieae</taxon>
        <taxon>Pterocarpus clade</taxon>
        <taxon>Stylosanthes</taxon>
    </lineage>
</organism>